<organism evidence="1 2">
    <name type="scientific">Victivallis vadensis</name>
    <dbReference type="NCBI Taxonomy" id="172901"/>
    <lineage>
        <taxon>Bacteria</taxon>
        <taxon>Pseudomonadati</taxon>
        <taxon>Lentisphaerota</taxon>
        <taxon>Lentisphaeria</taxon>
        <taxon>Victivallales</taxon>
        <taxon>Victivallaceae</taxon>
        <taxon>Victivallis</taxon>
    </lineage>
</organism>
<evidence type="ECO:0000313" key="2">
    <source>
        <dbReference type="Proteomes" id="UP000245959"/>
    </source>
</evidence>
<dbReference type="AlphaFoldDB" id="A0A2U1B8I1"/>
<proteinExistence type="predicted"/>
<dbReference type="EMBL" id="QEKH01000004">
    <property type="protein sequence ID" value="PVY44958.1"/>
    <property type="molecule type" value="Genomic_DNA"/>
</dbReference>
<gene>
    <name evidence="1" type="ORF">C8D82_104103</name>
</gene>
<dbReference type="Proteomes" id="UP000245959">
    <property type="component" value="Unassembled WGS sequence"/>
</dbReference>
<protein>
    <submittedName>
        <fullName evidence="1">Uncharacterized protein</fullName>
    </submittedName>
</protein>
<name>A0A2U1B8I1_9BACT</name>
<evidence type="ECO:0000313" key="1">
    <source>
        <dbReference type="EMBL" id="PVY44958.1"/>
    </source>
</evidence>
<reference evidence="1 2" key="1">
    <citation type="submission" date="2018-04" db="EMBL/GenBank/DDBJ databases">
        <title>Genomic Encyclopedia of Type Strains, Phase IV (KMG-IV): sequencing the most valuable type-strain genomes for metagenomic binning, comparative biology and taxonomic classification.</title>
        <authorList>
            <person name="Goeker M."/>
        </authorList>
    </citation>
    <scope>NUCLEOTIDE SEQUENCE [LARGE SCALE GENOMIC DNA]</scope>
    <source>
        <strain evidence="1 2">DSM 14823</strain>
    </source>
</reference>
<keyword evidence="2" id="KW-1185">Reference proteome</keyword>
<sequence>MTLMMMDAKRRKECRELRGRLLELLEIILYEWRGSGKKFTERNPMDSKSS</sequence>
<accession>A0A2U1B8I1</accession>
<comment type="caution">
    <text evidence="1">The sequence shown here is derived from an EMBL/GenBank/DDBJ whole genome shotgun (WGS) entry which is preliminary data.</text>
</comment>